<feature type="region of interest" description="G4" evidence="8">
    <location>
        <begin position="122"/>
        <end position="125"/>
    </location>
</feature>
<feature type="binding site" evidence="7">
    <location>
        <begin position="61"/>
        <end position="65"/>
    </location>
    <ligand>
        <name>GTP</name>
        <dbReference type="ChEBI" id="CHEBI:37565"/>
    </ligand>
</feature>
<dbReference type="InterPro" id="IPR015946">
    <property type="entry name" value="KH_dom-like_a/b"/>
</dbReference>
<dbReference type="GO" id="GO:0005525">
    <property type="term" value="F:GTP binding"/>
    <property type="evidence" value="ECO:0007669"/>
    <property type="project" value="UniProtKB-UniRule"/>
</dbReference>
<dbReference type="GO" id="GO:0000028">
    <property type="term" value="P:ribosomal small subunit assembly"/>
    <property type="evidence" value="ECO:0007669"/>
    <property type="project" value="TreeGrafter"/>
</dbReference>
<comment type="subcellular location">
    <subcellularLocation>
        <location evidence="7">Cytoplasm</location>
    </subcellularLocation>
    <subcellularLocation>
        <location evidence="7">Cell membrane</location>
        <topology evidence="7">Peripheral membrane protein</topology>
    </subcellularLocation>
</comment>
<evidence type="ECO:0000313" key="13">
    <source>
        <dbReference type="Proteomes" id="UP000054262"/>
    </source>
</evidence>
<dbReference type="Pfam" id="PF07650">
    <property type="entry name" value="KH_2"/>
    <property type="match status" value="1"/>
</dbReference>
<dbReference type="CDD" id="cd04163">
    <property type="entry name" value="Era"/>
    <property type="match status" value="1"/>
</dbReference>
<keyword evidence="4 7" id="KW-0547">Nucleotide-binding</keyword>
<protein>
    <recommendedName>
        <fullName evidence="2 7">GTPase Era</fullName>
    </recommendedName>
</protein>
<dbReference type="GO" id="GO:0005886">
    <property type="term" value="C:plasma membrane"/>
    <property type="evidence" value="ECO:0007669"/>
    <property type="project" value="UniProtKB-SubCell"/>
</dbReference>
<keyword evidence="7" id="KW-0699">rRNA-binding</keyword>
<comment type="subunit">
    <text evidence="7">Monomer.</text>
</comment>
<dbReference type="EMBL" id="AAUX01000001">
    <property type="protein sequence ID" value="EAV47007.1"/>
    <property type="molecule type" value="Genomic_DNA"/>
</dbReference>
<evidence type="ECO:0000259" key="10">
    <source>
        <dbReference type="PROSITE" id="PS50823"/>
    </source>
</evidence>
<evidence type="ECO:0000256" key="8">
    <source>
        <dbReference type="PROSITE-ProRule" id="PRU01050"/>
    </source>
</evidence>
<evidence type="ECO:0000256" key="2">
    <source>
        <dbReference type="ARBA" id="ARBA00020484"/>
    </source>
</evidence>
<dbReference type="InterPro" id="IPR006073">
    <property type="entry name" value="GTP-bd"/>
</dbReference>
<feature type="region of interest" description="G1" evidence="8">
    <location>
        <begin position="14"/>
        <end position="21"/>
    </location>
</feature>
<comment type="function">
    <text evidence="7">An essential GTPase that binds both GDP and GTP, with rapid nucleotide exchange. Plays a role in 16S rRNA processing and 30S ribosomal subunit biogenesis and possibly also in cell cycle regulation and energy metabolism.</text>
</comment>
<keyword evidence="6 7" id="KW-0342">GTP-binding</keyword>
<dbReference type="PANTHER" id="PTHR42698">
    <property type="entry name" value="GTPASE ERA"/>
    <property type="match status" value="1"/>
</dbReference>
<proteinExistence type="inferred from homology"/>
<feature type="region of interest" description="G2" evidence="8">
    <location>
        <begin position="40"/>
        <end position="44"/>
    </location>
</feature>
<dbReference type="PANTHER" id="PTHR42698:SF1">
    <property type="entry name" value="GTPASE ERA, MITOCHONDRIAL"/>
    <property type="match status" value="1"/>
</dbReference>
<dbReference type="InterPro" id="IPR004044">
    <property type="entry name" value="KH_dom_type_2"/>
</dbReference>
<evidence type="ECO:0000256" key="3">
    <source>
        <dbReference type="ARBA" id="ARBA00022517"/>
    </source>
</evidence>
<evidence type="ECO:0000256" key="4">
    <source>
        <dbReference type="ARBA" id="ARBA00022741"/>
    </source>
</evidence>
<evidence type="ECO:0000313" key="12">
    <source>
        <dbReference type="EMBL" id="EAV47007.1"/>
    </source>
</evidence>
<dbReference type="SUPFAM" id="SSF52540">
    <property type="entry name" value="P-loop containing nucleoside triphosphate hydrolases"/>
    <property type="match status" value="1"/>
</dbReference>
<keyword evidence="7" id="KW-1003">Cell membrane</keyword>
<evidence type="ECO:0000256" key="9">
    <source>
        <dbReference type="RuleBase" id="RU003761"/>
    </source>
</evidence>
<feature type="domain" description="KH type-2" evidence="10">
    <location>
        <begin position="196"/>
        <end position="280"/>
    </location>
</feature>
<dbReference type="NCBIfam" id="TIGR00436">
    <property type="entry name" value="era"/>
    <property type="match status" value="1"/>
</dbReference>
<evidence type="ECO:0000256" key="6">
    <source>
        <dbReference type="ARBA" id="ARBA00023134"/>
    </source>
</evidence>
<keyword evidence="7" id="KW-0472">Membrane</keyword>
<name>A0P647_9PROT</name>
<evidence type="ECO:0000256" key="1">
    <source>
        <dbReference type="ARBA" id="ARBA00007921"/>
    </source>
</evidence>
<dbReference type="InterPro" id="IPR005225">
    <property type="entry name" value="Small_GTP-bd"/>
</dbReference>
<dbReference type="PROSITE" id="PS50823">
    <property type="entry name" value="KH_TYPE_2"/>
    <property type="match status" value="1"/>
</dbReference>
<dbReference type="Gene3D" id="3.40.50.300">
    <property type="entry name" value="P-loop containing nucleotide triphosphate hydrolases"/>
    <property type="match status" value="1"/>
</dbReference>
<accession>A0P647</accession>
<dbReference type="InterPro" id="IPR027417">
    <property type="entry name" value="P-loop_NTPase"/>
</dbReference>
<evidence type="ECO:0000259" key="11">
    <source>
        <dbReference type="PROSITE" id="PS51713"/>
    </source>
</evidence>
<dbReference type="Gene3D" id="3.30.300.20">
    <property type="match status" value="1"/>
</dbReference>
<dbReference type="Proteomes" id="UP000054262">
    <property type="component" value="Unassembled WGS sequence"/>
</dbReference>
<feature type="region of interest" description="G5" evidence="8">
    <location>
        <begin position="152"/>
        <end position="154"/>
    </location>
</feature>
<keyword evidence="13" id="KW-1185">Reference proteome</keyword>
<feature type="binding site" evidence="7">
    <location>
        <begin position="14"/>
        <end position="21"/>
    </location>
    <ligand>
        <name>GTP</name>
        <dbReference type="ChEBI" id="CHEBI:37565"/>
    </ligand>
</feature>
<sequence>MDHKTKCGTIAIVGQPNVGKSTLLNYFVGTKLSITSRKAQTTRYQLLGIHSSPNTQYIFVDTPGYQLKHLNMLNRGLNKTVQQALKEVDVILFLIEPGVLDQTDLKILSMIPGETPVVLAINKVDLLKDKNKLLGYIKELDGIGRFQSIVPTSVKKSNNLEPLMQALKPFLPEQEFIFKEDELTDKNERFLAAEIVREKVFRLTGQELPYSIAVEIEKFEHVDGIRRIFAAIIVDRDTHKPMIIGKNGKRLKEISTTSRMDMEKLFGSKVWLEIWVKVQKGWADDQRALKSLGL</sequence>
<dbReference type="InterPro" id="IPR005662">
    <property type="entry name" value="GTPase_Era-like"/>
</dbReference>
<dbReference type="GO" id="GO:0005829">
    <property type="term" value="C:cytosol"/>
    <property type="evidence" value="ECO:0007669"/>
    <property type="project" value="TreeGrafter"/>
</dbReference>
<dbReference type="SUPFAM" id="SSF54814">
    <property type="entry name" value="Prokaryotic type KH domain (KH-domain type II)"/>
    <property type="match status" value="1"/>
</dbReference>
<dbReference type="CDD" id="cd22534">
    <property type="entry name" value="KH-II_Era"/>
    <property type="match status" value="1"/>
</dbReference>
<comment type="caution">
    <text evidence="12">The sequence shown here is derived from an EMBL/GenBank/DDBJ whole genome shotgun (WGS) entry which is preliminary data.</text>
</comment>
<dbReference type="NCBIfam" id="NF000908">
    <property type="entry name" value="PRK00089.1"/>
    <property type="match status" value="1"/>
</dbReference>
<reference evidence="12 13" key="1">
    <citation type="submission" date="2006-11" db="EMBL/GenBank/DDBJ databases">
        <authorList>
            <person name="Giovannoni S."/>
            <person name="Vergin K."/>
            <person name="Ferriera S."/>
            <person name="Johnson J."/>
            <person name="Kravitz S."/>
            <person name="Beeson K."/>
            <person name="Sutton G."/>
            <person name="Rogers Y.-H."/>
            <person name="Friedman R."/>
            <person name="Frazier M."/>
            <person name="Venter J.C."/>
        </authorList>
    </citation>
    <scope>NUCLEOTIDE SEQUENCE [LARGE SCALE GENOMIC DNA]</scope>
    <source>
        <strain evidence="12 13">HTCC2181</strain>
    </source>
</reference>
<dbReference type="AlphaFoldDB" id="A0P647"/>
<gene>
    <name evidence="7" type="primary">era</name>
    <name evidence="12" type="ORF">MB2181_03000</name>
</gene>
<evidence type="ECO:0000256" key="5">
    <source>
        <dbReference type="ARBA" id="ARBA00022884"/>
    </source>
</evidence>
<feature type="binding site" evidence="7">
    <location>
        <begin position="122"/>
        <end position="125"/>
    </location>
    <ligand>
        <name>GTP</name>
        <dbReference type="ChEBI" id="CHEBI:37565"/>
    </ligand>
</feature>
<evidence type="ECO:0000256" key="7">
    <source>
        <dbReference type="HAMAP-Rule" id="MF_00367"/>
    </source>
</evidence>
<keyword evidence="5 7" id="KW-0694">RNA-binding</keyword>
<dbReference type="HAMAP" id="MF_00367">
    <property type="entry name" value="GTPase_Era"/>
    <property type="match status" value="1"/>
</dbReference>
<dbReference type="InterPro" id="IPR009019">
    <property type="entry name" value="KH_sf_prok-type"/>
</dbReference>
<dbReference type="GO" id="GO:0070181">
    <property type="term" value="F:small ribosomal subunit rRNA binding"/>
    <property type="evidence" value="ECO:0007669"/>
    <property type="project" value="UniProtKB-UniRule"/>
</dbReference>
<dbReference type="PROSITE" id="PS51713">
    <property type="entry name" value="G_ERA"/>
    <property type="match status" value="1"/>
</dbReference>
<keyword evidence="3 7" id="KW-0690">Ribosome biogenesis</keyword>
<feature type="domain" description="Era-type G" evidence="11">
    <location>
        <begin position="6"/>
        <end position="173"/>
    </location>
</feature>
<feature type="region of interest" description="G3" evidence="8">
    <location>
        <begin position="61"/>
        <end position="64"/>
    </location>
</feature>
<dbReference type="GO" id="GO:0003924">
    <property type="term" value="F:GTPase activity"/>
    <property type="evidence" value="ECO:0007669"/>
    <property type="project" value="UniProtKB-UniRule"/>
</dbReference>
<dbReference type="NCBIfam" id="TIGR00231">
    <property type="entry name" value="small_GTP"/>
    <property type="match status" value="1"/>
</dbReference>
<dbReference type="Pfam" id="PF01926">
    <property type="entry name" value="MMR_HSR1"/>
    <property type="match status" value="1"/>
</dbReference>
<dbReference type="PRINTS" id="PR00326">
    <property type="entry name" value="GTP1OBG"/>
</dbReference>
<dbReference type="GO" id="GO:0043024">
    <property type="term" value="F:ribosomal small subunit binding"/>
    <property type="evidence" value="ECO:0007669"/>
    <property type="project" value="TreeGrafter"/>
</dbReference>
<dbReference type="FunFam" id="3.30.300.20:FF:000003">
    <property type="entry name" value="GTPase Era"/>
    <property type="match status" value="1"/>
</dbReference>
<dbReference type="OrthoDB" id="9805918at2"/>
<organism evidence="12 13">
    <name type="scientific">Methylophilales bacterium HTCC2181</name>
    <dbReference type="NCBI Taxonomy" id="383631"/>
    <lineage>
        <taxon>Bacteria</taxon>
        <taxon>Pseudomonadati</taxon>
        <taxon>Pseudomonadota</taxon>
        <taxon>Betaproteobacteria</taxon>
        <taxon>Nitrosomonadales</taxon>
        <taxon>OM43 clade</taxon>
    </lineage>
</organism>
<dbReference type="InterPro" id="IPR030388">
    <property type="entry name" value="G_ERA_dom"/>
</dbReference>
<comment type="similarity">
    <text evidence="1 7 8 9">Belongs to the TRAFAC class TrmE-Era-EngA-EngB-Septin-like GTPase superfamily. Era GTPase family.</text>
</comment>
<keyword evidence="7" id="KW-0963">Cytoplasm</keyword>